<dbReference type="Pfam" id="PF07679">
    <property type="entry name" value="I-set"/>
    <property type="match status" value="1"/>
</dbReference>
<keyword evidence="5" id="KW-0393">Immunoglobulin domain</keyword>
<evidence type="ECO:0000256" key="3">
    <source>
        <dbReference type="ARBA" id="ARBA00023157"/>
    </source>
</evidence>
<reference evidence="7" key="1">
    <citation type="journal article" date="2023" name="G3 (Bethesda)">
        <title>Whole genome assembly and annotation of the endangered Caribbean coral Acropora cervicornis.</title>
        <authorList>
            <person name="Selwyn J.D."/>
            <person name="Vollmer S.V."/>
        </authorList>
    </citation>
    <scope>NUCLEOTIDE SEQUENCE</scope>
    <source>
        <strain evidence="7">K2</strain>
    </source>
</reference>
<dbReference type="Gene3D" id="2.60.40.10">
    <property type="entry name" value="Immunoglobulins"/>
    <property type="match status" value="2"/>
</dbReference>
<dbReference type="Pfam" id="PF13927">
    <property type="entry name" value="Ig_3"/>
    <property type="match status" value="1"/>
</dbReference>
<feature type="non-terminal residue" evidence="7">
    <location>
        <position position="1"/>
    </location>
</feature>
<dbReference type="PANTHER" id="PTHR11640">
    <property type="entry name" value="NEPHRIN"/>
    <property type="match status" value="1"/>
</dbReference>
<sequence length="177" mass="19005">ACAFGTAVSSSIINNTGQNVREGGNVTLKCLAEGKPKPTITWTRLSDNHIVTMPIVNIRRHDSKAYRCTAYNGIGMPATKEVSIDVQYSVEATGRGRNVTVAGGVAPMFTCPVDGNPKPNIEWYNEKTGVKVSSGKQLEARESGCYTCVASNSLGTSVNISQCLIVERCQRFNTSLV</sequence>
<feature type="domain" description="Ig-like" evidence="6">
    <location>
        <begin position="103"/>
        <end position="161"/>
    </location>
</feature>
<dbReference type="GO" id="GO:0005911">
    <property type="term" value="C:cell-cell junction"/>
    <property type="evidence" value="ECO:0007669"/>
    <property type="project" value="TreeGrafter"/>
</dbReference>
<dbReference type="InterPro" id="IPR003598">
    <property type="entry name" value="Ig_sub2"/>
</dbReference>
<keyword evidence="2" id="KW-0472">Membrane</keyword>
<dbReference type="SMART" id="SM00408">
    <property type="entry name" value="IGc2"/>
    <property type="match status" value="2"/>
</dbReference>
<keyword evidence="4" id="KW-0325">Glycoprotein</keyword>
<comment type="subcellular location">
    <subcellularLocation>
        <location evidence="1">Membrane</location>
        <topology evidence="1">Single-pass type I membrane protein</topology>
    </subcellularLocation>
</comment>
<dbReference type="GO" id="GO:0005886">
    <property type="term" value="C:plasma membrane"/>
    <property type="evidence" value="ECO:0007669"/>
    <property type="project" value="TreeGrafter"/>
</dbReference>
<protein>
    <submittedName>
        <fullName evidence="7">Opioid-binding protein/cell adhesion molecule</fullName>
    </submittedName>
</protein>
<evidence type="ECO:0000256" key="5">
    <source>
        <dbReference type="ARBA" id="ARBA00023319"/>
    </source>
</evidence>
<organism evidence="7 8">
    <name type="scientific">Acropora cervicornis</name>
    <name type="common">Staghorn coral</name>
    <dbReference type="NCBI Taxonomy" id="6130"/>
    <lineage>
        <taxon>Eukaryota</taxon>
        <taxon>Metazoa</taxon>
        <taxon>Cnidaria</taxon>
        <taxon>Anthozoa</taxon>
        <taxon>Hexacorallia</taxon>
        <taxon>Scleractinia</taxon>
        <taxon>Astrocoeniina</taxon>
        <taxon>Acroporidae</taxon>
        <taxon>Acropora</taxon>
    </lineage>
</organism>
<dbReference type="GO" id="GO:0098609">
    <property type="term" value="P:cell-cell adhesion"/>
    <property type="evidence" value="ECO:0007669"/>
    <property type="project" value="TreeGrafter"/>
</dbReference>
<dbReference type="EMBL" id="JARQWQ010000130">
    <property type="protein sequence ID" value="KAK2549187.1"/>
    <property type="molecule type" value="Genomic_DNA"/>
</dbReference>
<evidence type="ECO:0000256" key="4">
    <source>
        <dbReference type="ARBA" id="ARBA00023180"/>
    </source>
</evidence>
<accession>A0AAD9PU73</accession>
<dbReference type="InterPro" id="IPR051275">
    <property type="entry name" value="Cell_adhesion_signaling"/>
</dbReference>
<dbReference type="InterPro" id="IPR036179">
    <property type="entry name" value="Ig-like_dom_sf"/>
</dbReference>
<proteinExistence type="predicted"/>
<dbReference type="PROSITE" id="PS50835">
    <property type="entry name" value="IG_LIKE"/>
    <property type="match status" value="2"/>
</dbReference>
<gene>
    <name evidence="7" type="ORF">P5673_030409</name>
</gene>
<evidence type="ECO:0000313" key="8">
    <source>
        <dbReference type="Proteomes" id="UP001249851"/>
    </source>
</evidence>
<dbReference type="Proteomes" id="UP001249851">
    <property type="component" value="Unassembled WGS sequence"/>
</dbReference>
<dbReference type="SMART" id="SM00409">
    <property type="entry name" value="IG"/>
    <property type="match status" value="2"/>
</dbReference>
<dbReference type="InterPro" id="IPR013098">
    <property type="entry name" value="Ig_I-set"/>
</dbReference>
<dbReference type="InterPro" id="IPR003599">
    <property type="entry name" value="Ig_sub"/>
</dbReference>
<evidence type="ECO:0000259" key="6">
    <source>
        <dbReference type="PROSITE" id="PS50835"/>
    </source>
</evidence>
<dbReference type="InterPro" id="IPR013783">
    <property type="entry name" value="Ig-like_fold"/>
</dbReference>
<dbReference type="InterPro" id="IPR007110">
    <property type="entry name" value="Ig-like_dom"/>
</dbReference>
<dbReference type="SUPFAM" id="SSF48726">
    <property type="entry name" value="Immunoglobulin"/>
    <property type="match status" value="2"/>
</dbReference>
<reference evidence="7" key="2">
    <citation type="journal article" date="2023" name="Science">
        <title>Genomic signatures of disease resistance in endangered staghorn corals.</title>
        <authorList>
            <person name="Vollmer S.V."/>
            <person name="Selwyn J.D."/>
            <person name="Despard B.A."/>
            <person name="Roesel C.L."/>
        </authorList>
    </citation>
    <scope>NUCLEOTIDE SEQUENCE</scope>
    <source>
        <strain evidence="7">K2</strain>
    </source>
</reference>
<evidence type="ECO:0000313" key="7">
    <source>
        <dbReference type="EMBL" id="KAK2549187.1"/>
    </source>
</evidence>
<keyword evidence="8" id="KW-1185">Reference proteome</keyword>
<comment type="caution">
    <text evidence="7">The sequence shown here is derived from an EMBL/GenBank/DDBJ whole genome shotgun (WGS) entry which is preliminary data.</text>
</comment>
<evidence type="ECO:0000256" key="2">
    <source>
        <dbReference type="ARBA" id="ARBA00023136"/>
    </source>
</evidence>
<dbReference type="GO" id="GO:0050839">
    <property type="term" value="F:cell adhesion molecule binding"/>
    <property type="evidence" value="ECO:0007669"/>
    <property type="project" value="TreeGrafter"/>
</dbReference>
<name>A0AAD9PU73_ACRCE</name>
<keyword evidence="3" id="KW-1015">Disulfide bond</keyword>
<evidence type="ECO:0000256" key="1">
    <source>
        <dbReference type="ARBA" id="ARBA00004479"/>
    </source>
</evidence>
<dbReference type="PANTHER" id="PTHR11640:SF31">
    <property type="entry name" value="IRREGULAR CHIASM C-ROUGHEST PROTEIN-RELATED"/>
    <property type="match status" value="1"/>
</dbReference>
<dbReference type="AlphaFoldDB" id="A0AAD9PU73"/>
<feature type="domain" description="Ig-like" evidence="6">
    <location>
        <begin position="6"/>
        <end position="83"/>
    </location>
</feature>